<protein>
    <submittedName>
        <fullName evidence="1">Uncharacterized protein</fullName>
    </submittedName>
</protein>
<reference evidence="1" key="1">
    <citation type="journal article" date="2020" name="Nature">
        <title>Giant virus diversity and host interactions through global metagenomics.</title>
        <authorList>
            <person name="Schulz F."/>
            <person name="Roux S."/>
            <person name="Paez-Espino D."/>
            <person name="Jungbluth S."/>
            <person name="Walsh D.A."/>
            <person name="Denef V.J."/>
            <person name="McMahon K.D."/>
            <person name="Konstantinidis K.T."/>
            <person name="Eloe-Fadrosh E.A."/>
            <person name="Kyrpides N.C."/>
            <person name="Woyke T."/>
        </authorList>
    </citation>
    <scope>NUCLEOTIDE SEQUENCE</scope>
    <source>
        <strain evidence="1">GVMAG-S-ERX555965-48</strain>
    </source>
</reference>
<evidence type="ECO:0000313" key="1">
    <source>
        <dbReference type="EMBL" id="QHS84224.1"/>
    </source>
</evidence>
<dbReference type="AlphaFoldDB" id="A0A6C0AWM1"/>
<accession>A0A6C0AWM1</accession>
<dbReference type="EMBL" id="MN738775">
    <property type="protein sequence ID" value="QHS84224.1"/>
    <property type="molecule type" value="Genomic_DNA"/>
</dbReference>
<proteinExistence type="predicted"/>
<name>A0A6C0AWM1_9ZZZZ</name>
<sequence>MGQVLANLSSNLNIVYFEEEKMSIENHIPFTNNESENVTWDKIMSYLDKEQKFRYKIKKDKYEIIENLKVRKITMDHSNVMYWHDSPSKFEPYEDVQYYFEKGETYENTESINRLLRYKTENFNFELV</sequence>
<organism evidence="1">
    <name type="scientific">viral metagenome</name>
    <dbReference type="NCBI Taxonomy" id="1070528"/>
    <lineage>
        <taxon>unclassified sequences</taxon>
        <taxon>metagenomes</taxon>
        <taxon>organismal metagenomes</taxon>
    </lineage>
</organism>